<evidence type="ECO:0000313" key="4">
    <source>
        <dbReference type="Proteomes" id="UP001219389"/>
    </source>
</evidence>
<evidence type="ECO:0000256" key="1">
    <source>
        <dbReference type="SAM" id="Coils"/>
    </source>
</evidence>
<dbReference type="SUPFAM" id="SSF51445">
    <property type="entry name" value="(Trans)glycosidases"/>
    <property type="match status" value="1"/>
</dbReference>
<comment type="caution">
    <text evidence="3">The sequence shown here is derived from an EMBL/GenBank/DDBJ whole genome shotgun (WGS) entry which is preliminary data.</text>
</comment>
<name>A0AAW6H9K9_BACOV</name>
<reference evidence="3" key="1">
    <citation type="submission" date="2022-10" db="EMBL/GenBank/DDBJ databases">
        <title>Human gut microbiome strain richness.</title>
        <authorList>
            <person name="Chen-Liaw A."/>
        </authorList>
    </citation>
    <scope>NUCLEOTIDE SEQUENCE</scope>
    <source>
        <strain evidence="3">BSD2780120875st1_E1_BSD2780120875_150330</strain>
    </source>
</reference>
<organism evidence="3 4">
    <name type="scientific">Bacteroides ovatus</name>
    <dbReference type="NCBI Taxonomy" id="28116"/>
    <lineage>
        <taxon>Bacteria</taxon>
        <taxon>Pseudomonadati</taxon>
        <taxon>Bacteroidota</taxon>
        <taxon>Bacteroidia</taxon>
        <taxon>Bacteroidales</taxon>
        <taxon>Bacteroidaceae</taxon>
        <taxon>Bacteroides</taxon>
    </lineage>
</organism>
<gene>
    <name evidence="3" type="ORF">PO382_00605</name>
</gene>
<dbReference type="Pfam" id="PF18989">
    <property type="entry name" value="DUF5722"/>
    <property type="match status" value="1"/>
</dbReference>
<evidence type="ECO:0000313" key="3">
    <source>
        <dbReference type="EMBL" id="MDC2740719.1"/>
    </source>
</evidence>
<keyword evidence="1" id="KW-0175">Coiled coil</keyword>
<dbReference type="Proteomes" id="UP001219389">
    <property type="component" value="Unassembled WGS sequence"/>
</dbReference>
<evidence type="ECO:0000259" key="2">
    <source>
        <dbReference type="Pfam" id="PF18989"/>
    </source>
</evidence>
<feature type="domain" description="DUF5722" evidence="2">
    <location>
        <begin position="340"/>
        <end position="725"/>
    </location>
</feature>
<dbReference type="InterPro" id="IPR017853">
    <property type="entry name" value="GH"/>
</dbReference>
<accession>A0AAW6H9K9</accession>
<sequence>MKMLRFSCVKRLEYVVRRCIMPFLIPFLIVNVISCGDDFVEDTGGGSIPPEEIIIPPVYMLLDGPYKSGVVLTRNEDDSYIIETIDGDPWVTGGRFKEDIPEECNVLEFEYQTMLGISNLELFFADAKTNIDASHSMSAGEVPSAETWKSFSVRLKQYRKDFDWGEMGDYLRIDLGNVPDNTIQIRNICLRVMNEEERKEEEEENNEVLNKEKYEQNIKDYLNKDYNCHVTDIAVGKETISVRGNYQGDGVFFLGEIPPFVDMFKAEKIESIYKTVLSQNSFEIHLDRYVAIGGYQYDRLLSKWAIFKGGVEKDEQVSHARYVGADGVYVKQKVGAISLKSKKGLGGLINHEFLASDLDGLGISSATINIPITNFMHLSQQSGDIPYVYGGVTYYFNEEYLRSAFDVVLEQTSQRNISVAGILLVSPEGDAGELLKHPDFNGIAPYTMPNMTTIESTQCYAAALDFLAQRYSKPGMRIAHWIIHNEVDGGSHWTNMGDKPIATFMDTYLRSMRMCYNIVHQYDQNSEVFISFSHGWNIAAGGGWYKVRDMLDFMNLFSKAEGDFFWSLACHSYPAQLGNPCTWDDAQATFSMDTEYVTLKNLEVLDKWVSIPQNQYKGGIRRSVWLSEAGTCSLSYADKDLQNQAAGFAFGWKKINALEGINGIQWHSWFDHLGDGARLGLRKYNDEEYQGEAKPIWMTYQKAGTDTENEYFEQYLQRIGIDSWEGIIQKIP</sequence>
<proteinExistence type="predicted"/>
<protein>
    <submittedName>
        <fullName evidence="3">DUF5722 domain-containing protein</fullName>
    </submittedName>
</protein>
<dbReference type="EMBL" id="JAQNZF010000001">
    <property type="protein sequence ID" value="MDC2740719.1"/>
    <property type="molecule type" value="Genomic_DNA"/>
</dbReference>
<dbReference type="Gene3D" id="3.20.20.80">
    <property type="entry name" value="Glycosidases"/>
    <property type="match status" value="1"/>
</dbReference>
<dbReference type="AlphaFoldDB" id="A0AAW6H9K9"/>
<dbReference type="InterPro" id="IPR043780">
    <property type="entry name" value="DUF5722"/>
</dbReference>
<feature type="coiled-coil region" evidence="1">
    <location>
        <begin position="185"/>
        <end position="219"/>
    </location>
</feature>